<accession>A0ABW6LTT6</accession>
<proteinExistence type="predicted"/>
<gene>
    <name evidence="2" type="ORF">ACFYNQ_01925</name>
</gene>
<protein>
    <recommendedName>
        <fullName evidence="4">Integral membrane protein</fullName>
    </recommendedName>
</protein>
<evidence type="ECO:0000313" key="2">
    <source>
        <dbReference type="EMBL" id="MFE9597318.1"/>
    </source>
</evidence>
<keyword evidence="1" id="KW-0472">Membrane</keyword>
<dbReference type="EMBL" id="JBIAHM010000001">
    <property type="protein sequence ID" value="MFE9597318.1"/>
    <property type="molecule type" value="Genomic_DNA"/>
</dbReference>
<keyword evidence="1" id="KW-1133">Transmembrane helix</keyword>
<comment type="caution">
    <text evidence="2">The sequence shown here is derived from an EMBL/GenBank/DDBJ whole genome shotgun (WGS) entry which is preliminary data.</text>
</comment>
<keyword evidence="1" id="KW-0812">Transmembrane</keyword>
<feature type="transmembrane region" description="Helical" evidence="1">
    <location>
        <begin position="109"/>
        <end position="127"/>
    </location>
</feature>
<sequence>MGFLNDPDTGAMWAVLLVAAGLPALLYAGIARFTGHGRKGGAVWRPLDDRLNLVCALLAVVGHAGASVAIGGWGDVFGFTPSAVMSGSFSSALAYAAGGDQEGRALRPMLLLLAPYALALGFFAHIAG</sequence>
<evidence type="ECO:0000256" key="1">
    <source>
        <dbReference type="SAM" id="Phobius"/>
    </source>
</evidence>
<feature type="transmembrane region" description="Helical" evidence="1">
    <location>
        <begin position="51"/>
        <end position="70"/>
    </location>
</feature>
<name>A0ABW6LTT6_9ACTN</name>
<keyword evidence="3" id="KW-1185">Reference proteome</keyword>
<evidence type="ECO:0000313" key="3">
    <source>
        <dbReference type="Proteomes" id="UP001601303"/>
    </source>
</evidence>
<organism evidence="2 3">
    <name type="scientific">Streptomyces hokutonensis</name>
    <dbReference type="NCBI Taxonomy" id="1306990"/>
    <lineage>
        <taxon>Bacteria</taxon>
        <taxon>Bacillati</taxon>
        <taxon>Actinomycetota</taxon>
        <taxon>Actinomycetes</taxon>
        <taxon>Kitasatosporales</taxon>
        <taxon>Streptomycetaceae</taxon>
        <taxon>Streptomyces</taxon>
    </lineage>
</organism>
<reference evidence="2 3" key="1">
    <citation type="submission" date="2024-10" db="EMBL/GenBank/DDBJ databases">
        <title>The Natural Products Discovery Center: Release of the First 8490 Sequenced Strains for Exploring Actinobacteria Biosynthetic Diversity.</title>
        <authorList>
            <person name="Kalkreuter E."/>
            <person name="Kautsar S.A."/>
            <person name="Yang D."/>
            <person name="Bader C.D."/>
            <person name="Teijaro C.N."/>
            <person name="Fluegel L."/>
            <person name="Davis C.M."/>
            <person name="Simpson J.R."/>
            <person name="Lauterbach L."/>
            <person name="Steele A.D."/>
            <person name="Gui C."/>
            <person name="Meng S."/>
            <person name="Li G."/>
            <person name="Viehrig K."/>
            <person name="Ye F."/>
            <person name="Su P."/>
            <person name="Kiefer A.F."/>
            <person name="Nichols A."/>
            <person name="Cepeda A.J."/>
            <person name="Yan W."/>
            <person name="Fan B."/>
            <person name="Jiang Y."/>
            <person name="Adhikari A."/>
            <person name="Zheng C.-J."/>
            <person name="Schuster L."/>
            <person name="Cowan T.M."/>
            <person name="Smanski M.J."/>
            <person name="Chevrette M.G."/>
            <person name="De Carvalho L.P.S."/>
            <person name="Shen B."/>
        </authorList>
    </citation>
    <scope>NUCLEOTIDE SEQUENCE [LARGE SCALE GENOMIC DNA]</scope>
    <source>
        <strain evidence="2 3">NPDC006488</strain>
    </source>
</reference>
<dbReference type="Proteomes" id="UP001601303">
    <property type="component" value="Unassembled WGS sequence"/>
</dbReference>
<evidence type="ECO:0008006" key="4">
    <source>
        <dbReference type="Google" id="ProtNLM"/>
    </source>
</evidence>
<dbReference type="RefSeq" id="WP_388101855.1">
    <property type="nucleotide sequence ID" value="NZ_JBIAHM010000001.1"/>
</dbReference>
<feature type="transmembrane region" description="Helical" evidence="1">
    <location>
        <begin position="12"/>
        <end position="30"/>
    </location>
</feature>